<sequence length="93" mass="10673">MVSFDMAFEERNSDVIPKGLYAGVGIDGFIAAYKEAAKASSKLNIVYIDQPLHVAVQVIDENYDEPSLRNDRHHEARYKRHREDRPLLLQRCA</sequence>
<name>X1G5P9_9ZZZZ</name>
<accession>X1G5P9</accession>
<protein>
    <submittedName>
        <fullName evidence="1">Uncharacterized protein</fullName>
    </submittedName>
</protein>
<organism evidence="1">
    <name type="scientific">marine sediment metagenome</name>
    <dbReference type="NCBI Taxonomy" id="412755"/>
    <lineage>
        <taxon>unclassified sequences</taxon>
        <taxon>metagenomes</taxon>
        <taxon>ecological metagenomes</taxon>
    </lineage>
</organism>
<proteinExistence type="predicted"/>
<dbReference type="EMBL" id="BARU01001040">
    <property type="protein sequence ID" value="GAH28348.1"/>
    <property type="molecule type" value="Genomic_DNA"/>
</dbReference>
<comment type="caution">
    <text evidence="1">The sequence shown here is derived from an EMBL/GenBank/DDBJ whole genome shotgun (WGS) entry which is preliminary data.</text>
</comment>
<gene>
    <name evidence="1" type="ORF">S03H2_02945</name>
</gene>
<reference evidence="1" key="1">
    <citation type="journal article" date="2014" name="Front. Microbiol.">
        <title>High frequency of phylogenetically diverse reductive dehalogenase-homologous genes in deep subseafloor sedimentary metagenomes.</title>
        <authorList>
            <person name="Kawai M."/>
            <person name="Futagami T."/>
            <person name="Toyoda A."/>
            <person name="Takaki Y."/>
            <person name="Nishi S."/>
            <person name="Hori S."/>
            <person name="Arai W."/>
            <person name="Tsubouchi T."/>
            <person name="Morono Y."/>
            <person name="Uchiyama I."/>
            <person name="Ito T."/>
            <person name="Fujiyama A."/>
            <person name="Inagaki F."/>
            <person name="Takami H."/>
        </authorList>
    </citation>
    <scope>NUCLEOTIDE SEQUENCE</scope>
    <source>
        <strain evidence="1">Expedition CK06-06</strain>
    </source>
</reference>
<dbReference type="AlphaFoldDB" id="X1G5P9"/>
<evidence type="ECO:0000313" key="1">
    <source>
        <dbReference type="EMBL" id="GAH28348.1"/>
    </source>
</evidence>